<proteinExistence type="predicted"/>
<dbReference type="Proteomes" id="UP001224674">
    <property type="component" value="Chromosome"/>
</dbReference>
<reference evidence="3 4" key="1">
    <citation type="submission" date="2023-03" db="EMBL/GenBank/DDBJ databases">
        <title>Complete genome sequences of several Auritidibacter ignavus strains isolated from ear infections.</title>
        <authorList>
            <person name="Baehr T."/>
            <person name="Baumhoegger A.M."/>
        </authorList>
    </citation>
    <scope>NUCLEOTIDE SEQUENCE [LARGE SCALE GENOMIC DNA]</scope>
    <source>
        <strain evidence="3 4">BABAE-6</strain>
    </source>
</reference>
<dbReference type="InterPro" id="IPR046802">
    <property type="entry name" value="OpcA_G6PD_C"/>
</dbReference>
<evidence type="ECO:0000313" key="4">
    <source>
        <dbReference type="Proteomes" id="UP001224674"/>
    </source>
</evidence>
<feature type="domain" description="Glucose-6-phosphate dehydrogenase assembly protein OpcA N-terminal" evidence="1">
    <location>
        <begin position="51"/>
        <end position="151"/>
    </location>
</feature>
<dbReference type="PANTHER" id="PTHR38658">
    <property type="entry name" value="OXPP CYCLE PROTEIN OPCA-RELATED"/>
    <property type="match status" value="1"/>
</dbReference>
<dbReference type="AlphaFoldDB" id="A0AAJ6AKI3"/>
<name>A0AAJ6AKI3_9MICC</name>
<sequence>MIVELSGTTVDQVLKEIGRLRESGGVVALGRVLSLIIATTADSVEEAIEAANQASREHPCRIVVLATGDQRKQTGLDAQIRVGGDAGASDVVVLYTSGQNAVESATLINGFLLPDAPIVVWWPGTAPTIPAESPLGRIAHRRIVDTSAPTGVDAPTALKLLREGYRAGDTDLSWTRLTMWRNQVAAIFDTIDPASVLAATVDGAENNAATILMGAWLQMQLQIPITLASTGTGPGLRSVRLVRRGGDIVLARNEESPVAFLYQQDRKVQRISLPRRSRQECLTEELRRLDPDEFFGRVLAQGLPATNTKAVHPSAR</sequence>
<organism evidence="3 4">
    <name type="scientific">Auritidibacter ignavus</name>
    <dbReference type="NCBI Taxonomy" id="678932"/>
    <lineage>
        <taxon>Bacteria</taxon>
        <taxon>Bacillati</taxon>
        <taxon>Actinomycetota</taxon>
        <taxon>Actinomycetes</taxon>
        <taxon>Micrococcales</taxon>
        <taxon>Micrococcaceae</taxon>
        <taxon>Auritidibacter</taxon>
    </lineage>
</organism>
<dbReference type="InterPro" id="IPR046801">
    <property type="entry name" value="OpcA_G6PD_N"/>
</dbReference>
<dbReference type="EMBL" id="CP122566">
    <property type="protein sequence ID" value="WGH93662.1"/>
    <property type="molecule type" value="Genomic_DNA"/>
</dbReference>
<dbReference type="Pfam" id="PF10128">
    <property type="entry name" value="OpcA_G6PD_assem"/>
    <property type="match status" value="1"/>
</dbReference>
<evidence type="ECO:0000259" key="1">
    <source>
        <dbReference type="Pfam" id="PF10128"/>
    </source>
</evidence>
<evidence type="ECO:0000313" key="3">
    <source>
        <dbReference type="EMBL" id="WGH93662.1"/>
    </source>
</evidence>
<dbReference type="PANTHER" id="PTHR38658:SF1">
    <property type="entry name" value="OXPP CYCLE PROTEIN OPCA-RELATED"/>
    <property type="match status" value="1"/>
</dbReference>
<gene>
    <name evidence="3" type="ORF">QDX21_02365</name>
</gene>
<feature type="domain" description="Glucose-6-phosphate dehydrogenase assembly protein OpcA C-terminal" evidence="2">
    <location>
        <begin position="168"/>
        <end position="299"/>
    </location>
</feature>
<dbReference type="InterPro" id="IPR004555">
    <property type="entry name" value="G6PDH_assembly_OpcA"/>
</dbReference>
<keyword evidence="4" id="KW-1185">Reference proteome</keyword>
<protein>
    <submittedName>
        <fullName evidence="3">Glucose-6-phosphate dehydrogenase assembly protein OpcA</fullName>
    </submittedName>
</protein>
<dbReference type="RefSeq" id="WP_279675080.1">
    <property type="nucleotide sequence ID" value="NZ_CP122566.1"/>
</dbReference>
<dbReference type="Pfam" id="PF20171">
    <property type="entry name" value="OpcA_G6PD_C"/>
    <property type="match status" value="1"/>
</dbReference>
<evidence type="ECO:0000259" key="2">
    <source>
        <dbReference type="Pfam" id="PF20171"/>
    </source>
</evidence>
<accession>A0AAJ6AKI3</accession>